<sequence>MKTQEFLSLLESNKDKALLFEYQQGTLVGANYHITEIKHIQIDSVDCGARSDAWNETVIQLWESPSEIGKTEFMSAFKALGILKKVATIKPFDLSSEVKFEYGNSTFHTAQLFVNDFEISDNTVRIILGVYKTDCKAKDICGVPVTTEQVKTEQFSEVEAACCTPGSGCC</sequence>
<dbReference type="EMBL" id="CP052909">
    <property type="protein sequence ID" value="QNJ97682.1"/>
    <property type="molecule type" value="Genomic_DNA"/>
</dbReference>
<dbReference type="Proteomes" id="UP000515514">
    <property type="component" value="Chromosome"/>
</dbReference>
<evidence type="ECO:0000313" key="2">
    <source>
        <dbReference type="Proteomes" id="UP000515514"/>
    </source>
</evidence>
<dbReference type="RefSeq" id="WP_186991771.1">
    <property type="nucleotide sequence ID" value="NZ_CP052909.1"/>
</dbReference>
<dbReference type="InterPro" id="IPR045534">
    <property type="entry name" value="DUF6428"/>
</dbReference>
<protein>
    <submittedName>
        <fullName evidence="1">Uncharacterized protein</fullName>
    </submittedName>
</protein>
<dbReference type="Pfam" id="PF20001">
    <property type="entry name" value="DUF6428"/>
    <property type="match status" value="1"/>
</dbReference>
<proteinExistence type="predicted"/>
<dbReference type="KEGG" id="alti:ALE3EI_1110"/>
<reference evidence="1 2" key="1">
    <citation type="submission" date="2020-04" db="EMBL/GenBank/DDBJ databases">
        <title>Genome sequence of Altibacter aquimarinus strain ALE3EI.</title>
        <authorList>
            <person name="Oh H.-M."/>
            <person name="Jang D."/>
        </authorList>
    </citation>
    <scope>NUCLEOTIDE SEQUENCE [LARGE SCALE GENOMIC DNA]</scope>
    <source>
        <strain evidence="1 2">ALE3EI</strain>
    </source>
</reference>
<accession>A0A7G8PTL6</accession>
<evidence type="ECO:0000313" key="1">
    <source>
        <dbReference type="EMBL" id="QNJ97682.1"/>
    </source>
</evidence>
<name>A0A7G8PTL6_9FLAO</name>
<dbReference type="AlphaFoldDB" id="A0A7G8PTL6"/>
<organism evidence="1 2">
    <name type="scientific">Constantimarinum furrinae</name>
    <dbReference type="NCBI Taxonomy" id="2562285"/>
    <lineage>
        <taxon>Bacteria</taxon>
        <taxon>Pseudomonadati</taxon>
        <taxon>Bacteroidota</taxon>
        <taxon>Flavobacteriia</taxon>
        <taxon>Flavobacteriales</taxon>
        <taxon>Flavobacteriaceae</taxon>
        <taxon>Altibacter/Constantimarinum group</taxon>
        <taxon>Constantimarinum</taxon>
    </lineage>
</organism>
<keyword evidence="2" id="KW-1185">Reference proteome</keyword>
<gene>
    <name evidence="1" type="ORF">ALE3EI_1110</name>
</gene>